<feature type="transmembrane region" description="Helical" evidence="7">
    <location>
        <begin position="45"/>
        <end position="66"/>
    </location>
</feature>
<feature type="transmembrane region" description="Helical" evidence="7">
    <location>
        <begin position="189"/>
        <end position="206"/>
    </location>
</feature>
<dbReference type="Proteomes" id="UP000449710">
    <property type="component" value="Unassembled WGS sequence"/>
</dbReference>
<name>A0AA44BE04_9CLOT</name>
<comment type="similarity">
    <text evidence="1 7">Belongs to the Lgt family.</text>
</comment>
<keyword evidence="9" id="KW-1185">Reference proteome</keyword>
<accession>A0AA44BE04</accession>
<dbReference type="InterPro" id="IPR001640">
    <property type="entry name" value="Lgt"/>
</dbReference>
<evidence type="ECO:0000256" key="2">
    <source>
        <dbReference type="ARBA" id="ARBA00022475"/>
    </source>
</evidence>
<gene>
    <name evidence="7" type="primary">lgt</name>
    <name evidence="8" type="ORF">ISALK_08355</name>
</gene>
<keyword evidence="2 7" id="KW-1003">Cell membrane</keyword>
<feature type="transmembrane region" description="Helical" evidence="7">
    <location>
        <begin position="86"/>
        <end position="103"/>
    </location>
</feature>
<evidence type="ECO:0000256" key="5">
    <source>
        <dbReference type="ARBA" id="ARBA00022989"/>
    </source>
</evidence>
<dbReference type="PANTHER" id="PTHR30589">
    <property type="entry name" value="PROLIPOPROTEIN DIACYLGLYCERYL TRANSFERASE"/>
    <property type="match status" value="1"/>
</dbReference>
<evidence type="ECO:0000256" key="4">
    <source>
        <dbReference type="ARBA" id="ARBA00022692"/>
    </source>
</evidence>
<keyword evidence="3 7" id="KW-0808">Transferase</keyword>
<dbReference type="GO" id="GO:0005886">
    <property type="term" value="C:plasma membrane"/>
    <property type="evidence" value="ECO:0007669"/>
    <property type="project" value="UniProtKB-SubCell"/>
</dbReference>
<feature type="transmembrane region" description="Helical" evidence="7">
    <location>
        <begin position="218"/>
        <end position="237"/>
    </location>
</feature>
<organism evidence="8 9">
    <name type="scientific">Isachenkonia alkalipeptolytica</name>
    <dbReference type="NCBI Taxonomy" id="2565777"/>
    <lineage>
        <taxon>Bacteria</taxon>
        <taxon>Bacillati</taxon>
        <taxon>Bacillota</taxon>
        <taxon>Clostridia</taxon>
        <taxon>Eubacteriales</taxon>
        <taxon>Clostridiaceae</taxon>
        <taxon>Isachenkonia</taxon>
    </lineage>
</organism>
<dbReference type="GO" id="GO:0042158">
    <property type="term" value="P:lipoprotein biosynthetic process"/>
    <property type="evidence" value="ECO:0007669"/>
    <property type="project" value="UniProtKB-UniRule"/>
</dbReference>
<evidence type="ECO:0000313" key="8">
    <source>
        <dbReference type="EMBL" id="NBG88512.1"/>
    </source>
</evidence>
<comment type="catalytic activity">
    <reaction evidence="7">
        <text>L-cysteinyl-[prolipoprotein] + a 1,2-diacyl-sn-glycero-3-phospho-(1'-sn-glycerol) = an S-1,2-diacyl-sn-glyceryl-L-cysteinyl-[prolipoprotein] + sn-glycerol 1-phosphate + H(+)</text>
        <dbReference type="Rhea" id="RHEA:56712"/>
        <dbReference type="Rhea" id="RHEA-COMP:14679"/>
        <dbReference type="Rhea" id="RHEA-COMP:14680"/>
        <dbReference type="ChEBI" id="CHEBI:15378"/>
        <dbReference type="ChEBI" id="CHEBI:29950"/>
        <dbReference type="ChEBI" id="CHEBI:57685"/>
        <dbReference type="ChEBI" id="CHEBI:64716"/>
        <dbReference type="ChEBI" id="CHEBI:140658"/>
        <dbReference type="EC" id="2.5.1.145"/>
    </reaction>
</comment>
<dbReference type="GO" id="GO:0008961">
    <property type="term" value="F:phosphatidylglycerol-prolipoprotein diacylglyceryl transferase activity"/>
    <property type="evidence" value="ECO:0007669"/>
    <property type="project" value="UniProtKB-UniRule"/>
</dbReference>
<feature type="transmembrane region" description="Helical" evidence="7">
    <location>
        <begin position="161"/>
        <end position="177"/>
    </location>
</feature>
<evidence type="ECO:0000256" key="1">
    <source>
        <dbReference type="ARBA" id="ARBA00007150"/>
    </source>
</evidence>
<protein>
    <recommendedName>
        <fullName evidence="7">Phosphatidylglycerol--prolipoprotein diacylglyceryl transferase</fullName>
        <ecNumber evidence="7">2.5.1.145</ecNumber>
    </recommendedName>
</protein>
<proteinExistence type="inferred from homology"/>
<evidence type="ECO:0000256" key="6">
    <source>
        <dbReference type="ARBA" id="ARBA00023136"/>
    </source>
</evidence>
<keyword evidence="5 7" id="KW-1133">Transmembrane helix</keyword>
<reference evidence="8 9" key="1">
    <citation type="submission" date="2019-04" db="EMBL/GenBank/DDBJ databases">
        <title>Isachenkonia alkalipeptolytica gen. nov. sp. nov. a new anaerobic, alkiliphilic organothrophic bacterium capable to reduce synthesized ferrihydrite isolated from a soda lake.</title>
        <authorList>
            <person name="Toshchakov S.V."/>
            <person name="Zavarzina D.G."/>
            <person name="Zhilina T.N."/>
            <person name="Kostrikina N.A."/>
            <person name="Kublanov I.V."/>
        </authorList>
    </citation>
    <scope>NUCLEOTIDE SEQUENCE [LARGE SCALE GENOMIC DNA]</scope>
    <source>
        <strain evidence="8 9">Z-1701</strain>
    </source>
</reference>
<dbReference type="PANTHER" id="PTHR30589:SF0">
    <property type="entry name" value="PHOSPHATIDYLGLYCEROL--PROLIPOPROTEIN DIACYLGLYCERYL TRANSFERASE"/>
    <property type="match status" value="1"/>
</dbReference>
<feature type="transmembrane region" description="Helical" evidence="7">
    <location>
        <begin position="13"/>
        <end position="33"/>
    </location>
</feature>
<comment type="caution">
    <text evidence="8">The sequence shown here is derived from an EMBL/GenBank/DDBJ whole genome shotgun (WGS) entry which is preliminary data.</text>
</comment>
<evidence type="ECO:0000256" key="3">
    <source>
        <dbReference type="ARBA" id="ARBA00022679"/>
    </source>
</evidence>
<dbReference type="RefSeq" id="WP_160721182.1">
    <property type="nucleotide sequence ID" value="NZ_SUMG01000008.1"/>
</dbReference>
<keyword evidence="4 7" id="KW-0812">Transmembrane</keyword>
<comment type="pathway">
    <text evidence="7">Protein modification; lipoprotein biosynthesis (diacylglyceryl transfer).</text>
</comment>
<dbReference type="EC" id="2.5.1.145" evidence="7"/>
<evidence type="ECO:0000256" key="7">
    <source>
        <dbReference type="HAMAP-Rule" id="MF_01147"/>
    </source>
</evidence>
<sequence>MNQIAFTIFGVDVAWYGIIISFGMILGVVVASIRANRAGLHSDTIVDMSIVAIPLAIIGARVYYFVFTYNPEIHSLLDVFSFRSGGLAIHGGLIGGVLGGYLFTKYKNIYFWKLADIVAPSIILGQAIGRWGNYVNQEAHGGPTDLPWAIEVNGEMVHPTFLYESLWNIGVFVFLLVYSKKKKVTGEVFLLYIALYSLGRIFIEGLRTDSLMLGQFRVAQLISVALILAAFGIRHILIRKKTH</sequence>
<dbReference type="Pfam" id="PF01790">
    <property type="entry name" value="LGT"/>
    <property type="match status" value="1"/>
</dbReference>
<feature type="binding site" evidence="7">
    <location>
        <position position="130"/>
    </location>
    <ligand>
        <name>a 1,2-diacyl-sn-glycero-3-phospho-(1'-sn-glycerol)</name>
        <dbReference type="ChEBI" id="CHEBI:64716"/>
    </ligand>
</feature>
<dbReference type="NCBIfam" id="TIGR00544">
    <property type="entry name" value="lgt"/>
    <property type="match status" value="1"/>
</dbReference>
<keyword evidence="6 7" id="KW-0472">Membrane</keyword>
<dbReference type="EMBL" id="SUMG01000008">
    <property type="protein sequence ID" value="NBG88512.1"/>
    <property type="molecule type" value="Genomic_DNA"/>
</dbReference>
<dbReference type="AlphaFoldDB" id="A0AA44BE04"/>
<dbReference type="PROSITE" id="PS01311">
    <property type="entry name" value="LGT"/>
    <property type="match status" value="1"/>
</dbReference>
<evidence type="ECO:0000313" key="9">
    <source>
        <dbReference type="Proteomes" id="UP000449710"/>
    </source>
</evidence>
<comment type="function">
    <text evidence="7">Catalyzes the transfer of the diacylglyceryl group from phosphatidylglycerol to the sulfhydryl group of the N-terminal cysteine of a prolipoprotein, the first step in the formation of mature lipoproteins.</text>
</comment>
<comment type="subcellular location">
    <subcellularLocation>
        <location evidence="7">Cell membrane</location>
        <topology evidence="7">Multi-pass membrane protein</topology>
    </subcellularLocation>
</comment>
<keyword evidence="8" id="KW-0328">Glycosyltransferase</keyword>
<dbReference type="HAMAP" id="MF_01147">
    <property type="entry name" value="Lgt"/>
    <property type="match status" value="1"/>
</dbReference>